<name>A0AAV1J1K3_9NEOP</name>
<feature type="transmembrane region" description="Helical" evidence="1">
    <location>
        <begin position="95"/>
        <end position="113"/>
    </location>
</feature>
<keyword evidence="1" id="KW-0812">Transmembrane</keyword>
<organism evidence="2 3">
    <name type="scientific">Leptosia nina</name>
    <dbReference type="NCBI Taxonomy" id="320188"/>
    <lineage>
        <taxon>Eukaryota</taxon>
        <taxon>Metazoa</taxon>
        <taxon>Ecdysozoa</taxon>
        <taxon>Arthropoda</taxon>
        <taxon>Hexapoda</taxon>
        <taxon>Insecta</taxon>
        <taxon>Pterygota</taxon>
        <taxon>Neoptera</taxon>
        <taxon>Endopterygota</taxon>
        <taxon>Lepidoptera</taxon>
        <taxon>Glossata</taxon>
        <taxon>Ditrysia</taxon>
        <taxon>Papilionoidea</taxon>
        <taxon>Pieridae</taxon>
        <taxon>Pierinae</taxon>
        <taxon>Leptosia</taxon>
    </lineage>
</organism>
<accession>A0AAV1J1K3</accession>
<dbReference type="AlphaFoldDB" id="A0AAV1J1K3"/>
<feature type="transmembrane region" description="Helical" evidence="1">
    <location>
        <begin position="119"/>
        <end position="145"/>
    </location>
</feature>
<dbReference type="EMBL" id="CAVLEF010000004">
    <property type="protein sequence ID" value="CAK1542927.1"/>
    <property type="molecule type" value="Genomic_DNA"/>
</dbReference>
<feature type="transmembrane region" description="Helical" evidence="1">
    <location>
        <begin position="67"/>
        <end position="83"/>
    </location>
</feature>
<gene>
    <name evidence="2" type="ORF">LNINA_LOCUS2773</name>
</gene>
<dbReference type="Proteomes" id="UP001497472">
    <property type="component" value="Unassembled WGS sequence"/>
</dbReference>
<dbReference type="PANTHER" id="PTHR36694:SF11">
    <property type="entry name" value="LP21121P-RELATED"/>
    <property type="match status" value="1"/>
</dbReference>
<keyword evidence="1" id="KW-1133">Transmembrane helix</keyword>
<sequence>MFCEVPDFGRCCLCLPLRKGILVFGYLNVLFSAFMTGVYSYSIHNSYNSTILVYHGSMSTVEDKACLIFYLFDFVFALVLVYGGHTKIIKYLKAFYYYAVTTLLATLVLQIVGLCSSRYPFGMILETSGLFLFGLSLHLYLILLVRSLLNKLERSGHTYENQLHQIVNGEIKVETNGVYPSIVVPNEREP</sequence>
<reference evidence="2 3" key="1">
    <citation type="submission" date="2023-11" db="EMBL/GenBank/DDBJ databases">
        <authorList>
            <person name="Okamura Y."/>
        </authorList>
    </citation>
    <scope>NUCLEOTIDE SEQUENCE [LARGE SCALE GENOMIC DNA]</scope>
</reference>
<evidence type="ECO:0000313" key="2">
    <source>
        <dbReference type="EMBL" id="CAK1542927.1"/>
    </source>
</evidence>
<evidence type="ECO:0000313" key="3">
    <source>
        <dbReference type="Proteomes" id="UP001497472"/>
    </source>
</evidence>
<proteinExistence type="predicted"/>
<protein>
    <submittedName>
        <fullName evidence="2">Uncharacterized protein</fullName>
    </submittedName>
</protein>
<comment type="caution">
    <text evidence="2">The sequence shown here is derived from an EMBL/GenBank/DDBJ whole genome shotgun (WGS) entry which is preliminary data.</text>
</comment>
<dbReference type="PANTHER" id="PTHR36694">
    <property type="entry name" value="PASIFLORA 1, ISOFORM A-RELATED"/>
    <property type="match status" value="1"/>
</dbReference>
<evidence type="ECO:0000256" key="1">
    <source>
        <dbReference type="SAM" id="Phobius"/>
    </source>
</evidence>
<keyword evidence="3" id="KW-1185">Reference proteome</keyword>
<feature type="transmembrane region" description="Helical" evidence="1">
    <location>
        <begin position="21"/>
        <end position="42"/>
    </location>
</feature>
<keyword evidence="1" id="KW-0472">Membrane</keyword>